<feature type="chain" id="PRO_5008279789" evidence="1">
    <location>
        <begin position="19"/>
        <end position="192"/>
    </location>
</feature>
<protein>
    <submittedName>
        <fullName evidence="3">Protein yceI</fullName>
    </submittedName>
</protein>
<evidence type="ECO:0000259" key="2">
    <source>
        <dbReference type="SMART" id="SM00867"/>
    </source>
</evidence>
<dbReference type="RefSeq" id="WP_064610563.1">
    <property type="nucleotide sequence ID" value="NZ_LXHB01000043.1"/>
</dbReference>
<dbReference type="OrthoDB" id="9811006at2"/>
<reference evidence="3 4" key="1">
    <citation type="journal article" date="2016" name="Genome Biol. Evol.">
        <title>Comparative Genomic Analyses of the Moraxella catarrhalis Serosensitive and Seroresistant Lineages Demonstrate Their Independent Evolution.</title>
        <authorList>
            <person name="Earl J.P."/>
            <person name="de Vries S.P."/>
            <person name="Ahmed A."/>
            <person name="Powell E."/>
            <person name="Schultz M.P."/>
            <person name="Hermans P.W."/>
            <person name="Hill D.J."/>
            <person name="Zhou Z."/>
            <person name="Constantinidou C.I."/>
            <person name="Hu F.Z."/>
            <person name="Bootsma H.J."/>
            <person name="Ehrlich G.D."/>
        </authorList>
    </citation>
    <scope>NUCLEOTIDE SEQUENCE [LARGE SCALE GENOMIC DNA]</scope>
    <source>
        <strain evidence="3 4">Z7542</strain>
    </source>
</reference>
<dbReference type="AlphaFoldDB" id="A0A198ULZ7"/>
<dbReference type="Pfam" id="PF04264">
    <property type="entry name" value="YceI"/>
    <property type="match status" value="1"/>
</dbReference>
<dbReference type="Proteomes" id="UP000078228">
    <property type="component" value="Unassembled WGS sequence"/>
</dbReference>
<keyword evidence="4" id="KW-1185">Reference proteome</keyword>
<evidence type="ECO:0000256" key="1">
    <source>
        <dbReference type="SAM" id="SignalP"/>
    </source>
</evidence>
<sequence>MKRLSLITLLAMAGFANAATYELDPYHTNARFSIDHFGTSTNVAGFYELSGLMQFDRAAGKGSIDISIPVSSLNASSSLFTQHLKGADLFNIEQHPTMRFVSNKFHFKGTGKNRQLQSVSGHLTLLGKTHPVTLTATKFNCYQSPMLNTEVCGGDFTTKLDRTKWGMNYLVDMGMPKDVRIDIQVEAGKKAR</sequence>
<proteinExistence type="predicted"/>
<dbReference type="PANTHER" id="PTHR34406">
    <property type="entry name" value="PROTEIN YCEI"/>
    <property type="match status" value="1"/>
</dbReference>
<dbReference type="SUPFAM" id="SSF101874">
    <property type="entry name" value="YceI-like"/>
    <property type="match status" value="1"/>
</dbReference>
<feature type="signal peptide" evidence="1">
    <location>
        <begin position="1"/>
        <end position="18"/>
    </location>
</feature>
<dbReference type="EMBL" id="LXHC01000008">
    <property type="protein sequence ID" value="OAU97314.1"/>
    <property type="molecule type" value="Genomic_DNA"/>
</dbReference>
<feature type="domain" description="Lipid/polyisoprenoid-binding YceI-like" evidence="2">
    <location>
        <begin position="20"/>
        <end position="188"/>
    </location>
</feature>
<dbReference type="PANTHER" id="PTHR34406:SF2">
    <property type="entry name" value="PERIPLASMIC PROTEIN"/>
    <property type="match status" value="1"/>
</dbReference>
<dbReference type="InterPro" id="IPR007372">
    <property type="entry name" value="Lipid/polyisoprenoid-bd_YceI"/>
</dbReference>
<organism evidence="3 4">
    <name type="scientific">Moraxella catarrhalis</name>
    <name type="common">Branhamella catarrhalis</name>
    <dbReference type="NCBI Taxonomy" id="480"/>
    <lineage>
        <taxon>Bacteria</taxon>
        <taxon>Pseudomonadati</taxon>
        <taxon>Pseudomonadota</taxon>
        <taxon>Gammaproteobacteria</taxon>
        <taxon>Moraxellales</taxon>
        <taxon>Moraxellaceae</taxon>
        <taxon>Moraxella</taxon>
    </lineage>
</organism>
<dbReference type="InterPro" id="IPR036761">
    <property type="entry name" value="TTHA0802/YceI-like_sf"/>
</dbReference>
<dbReference type="SMART" id="SM00867">
    <property type="entry name" value="YceI"/>
    <property type="match status" value="1"/>
</dbReference>
<name>A0A198ULZ7_MORCA</name>
<gene>
    <name evidence="3" type="ORF">AO384_0696</name>
</gene>
<accession>A0A198ULZ7</accession>
<dbReference type="Gene3D" id="2.40.128.110">
    <property type="entry name" value="Lipid/polyisoprenoid-binding, YceI-like"/>
    <property type="match status" value="1"/>
</dbReference>
<evidence type="ECO:0000313" key="4">
    <source>
        <dbReference type="Proteomes" id="UP000078228"/>
    </source>
</evidence>
<keyword evidence="1" id="KW-0732">Signal</keyword>
<dbReference type="PATRIC" id="fig|480.237.peg.72"/>
<dbReference type="eggNOG" id="COG2353">
    <property type="taxonomic scope" value="Bacteria"/>
</dbReference>
<comment type="caution">
    <text evidence="3">The sequence shown here is derived from an EMBL/GenBank/DDBJ whole genome shotgun (WGS) entry which is preliminary data.</text>
</comment>
<evidence type="ECO:0000313" key="3">
    <source>
        <dbReference type="EMBL" id="OAU97314.1"/>
    </source>
</evidence>